<reference evidence="2 3" key="1">
    <citation type="submission" date="2018-03" db="EMBL/GenBank/DDBJ databases">
        <title>The draft genome of Sphingosinicella sp. GL-C-18.</title>
        <authorList>
            <person name="Liu L."/>
            <person name="Li L."/>
            <person name="Liang L."/>
            <person name="Zhang X."/>
            <person name="Wang T."/>
        </authorList>
    </citation>
    <scope>NUCLEOTIDE SEQUENCE [LARGE SCALE GENOMIC DNA]</scope>
    <source>
        <strain evidence="2 3">GL-C-18</strain>
    </source>
</reference>
<evidence type="ECO:0000313" key="2">
    <source>
        <dbReference type="EMBL" id="PSJ40588.1"/>
    </source>
</evidence>
<proteinExistence type="predicted"/>
<keyword evidence="3" id="KW-1185">Reference proteome</keyword>
<dbReference type="AlphaFoldDB" id="A0A2P7QRH7"/>
<dbReference type="EMBL" id="PXYI01000003">
    <property type="protein sequence ID" value="PSJ40588.1"/>
    <property type="molecule type" value="Genomic_DNA"/>
</dbReference>
<accession>A0A2P7QRH7</accession>
<feature type="region of interest" description="Disordered" evidence="1">
    <location>
        <begin position="37"/>
        <end position="60"/>
    </location>
</feature>
<evidence type="ECO:0000313" key="3">
    <source>
        <dbReference type="Proteomes" id="UP000241167"/>
    </source>
</evidence>
<dbReference type="Proteomes" id="UP000241167">
    <property type="component" value="Unassembled WGS sequence"/>
</dbReference>
<gene>
    <name evidence="2" type="ORF">C7I55_09685</name>
</gene>
<evidence type="ECO:0000256" key="1">
    <source>
        <dbReference type="SAM" id="MobiDB-lite"/>
    </source>
</evidence>
<sequence length="60" mass="6533">MLLDFVLRAGELDLGGRRVGVGRCAFEAGREVTLVTGGRGGSEQAKEKQARQLRSFCSHR</sequence>
<protein>
    <submittedName>
        <fullName evidence="2">Uncharacterized protein</fullName>
    </submittedName>
</protein>
<organism evidence="2 3">
    <name type="scientific">Allosphingosinicella deserti</name>
    <dbReference type="NCBI Taxonomy" id="2116704"/>
    <lineage>
        <taxon>Bacteria</taxon>
        <taxon>Pseudomonadati</taxon>
        <taxon>Pseudomonadota</taxon>
        <taxon>Alphaproteobacteria</taxon>
        <taxon>Sphingomonadales</taxon>
        <taxon>Sphingomonadaceae</taxon>
        <taxon>Allosphingosinicella</taxon>
    </lineage>
</organism>
<name>A0A2P7QRH7_9SPHN</name>
<comment type="caution">
    <text evidence="2">The sequence shown here is derived from an EMBL/GenBank/DDBJ whole genome shotgun (WGS) entry which is preliminary data.</text>
</comment>